<evidence type="ECO:0000259" key="1">
    <source>
        <dbReference type="SMART" id="SM01321"/>
    </source>
</evidence>
<organism evidence="2 3">
    <name type="scientific">Algoriphagus zhangzhouensis</name>
    <dbReference type="NCBI Taxonomy" id="1073327"/>
    <lineage>
        <taxon>Bacteria</taxon>
        <taxon>Pseudomonadati</taxon>
        <taxon>Bacteroidota</taxon>
        <taxon>Cytophagia</taxon>
        <taxon>Cytophagales</taxon>
        <taxon>Cyclobacteriaceae</taxon>
        <taxon>Algoriphagus</taxon>
    </lineage>
</organism>
<dbReference type="GO" id="GO:0004803">
    <property type="term" value="F:transposase activity"/>
    <property type="evidence" value="ECO:0007669"/>
    <property type="project" value="InterPro"/>
</dbReference>
<dbReference type="GO" id="GO:0043565">
    <property type="term" value="F:sequence-specific DNA binding"/>
    <property type="evidence" value="ECO:0007669"/>
    <property type="project" value="TreeGrafter"/>
</dbReference>
<sequence length="175" mass="21102">MVFAYQIKDQGAVHFVTFTVHQWVDVFTRDLYREKLIESLKYCQNHKGLEIYCWVLMTNHCHLILRARDENLSDIIRDFKKFTSKNIFQSIESNLKESRKDWICSMLSYDDRIWFWEEGYYGQEVYSLEFFNQKSNYIHLNPVRGGLVEKEEEYLWSSACDFHGVRKGKLELVPF</sequence>
<dbReference type="PANTHER" id="PTHR36966">
    <property type="entry name" value="REP-ASSOCIATED TYROSINE TRANSPOSASE"/>
    <property type="match status" value="1"/>
</dbReference>
<dbReference type="InterPro" id="IPR036515">
    <property type="entry name" value="Transposase_17_sf"/>
</dbReference>
<dbReference type="PANTHER" id="PTHR36966:SF1">
    <property type="entry name" value="REP-ASSOCIATED TYROSINE TRANSPOSASE"/>
    <property type="match status" value="1"/>
</dbReference>
<dbReference type="AlphaFoldDB" id="A0A1M7ZAP2"/>
<dbReference type="STRING" id="1073327.SAMN04488108_1756"/>
<dbReference type="Pfam" id="PF01797">
    <property type="entry name" value="Y1_Tnp"/>
    <property type="match status" value="1"/>
</dbReference>
<dbReference type="SMART" id="SM01321">
    <property type="entry name" value="Y1_Tnp"/>
    <property type="match status" value="1"/>
</dbReference>
<protein>
    <submittedName>
        <fullName evidence="2">REP element-mobilizing transposase RayT</fullName>
    </submittedName>
</protein>
<reference evidence="3" key="1">
    <citation type="submission" date="2016-12" db="EMBL/GenBank/DDBJ databases">
        <authorList>
            <person name="Varghese N."/>
            <person name="Submissions S."/>
        </authorList>
    </citation>
    <scope>NUCLEOTIDE SEQUENCE [LARGE SCALE GENOMIC DNA]</scope>
    <source>
        <strain evidence="3">DSM 25035</strain>
    </source>
</reference>
<dbReference type="GO" id="GO:0006313">
    <property type="term" value="P:DNA transposition"/>
    <property type="evidence" value="ECO:0007669"/>
    <property type="project" value="InterPro"/>
</dbReference>
<dbReference type="RefSeq" id="WP_073571396.1">
    <property type="nucleotide sequence ID" value="NZ_FRXN01000002.1"/>
</dbReference>
<dbReference type="Gene3D" id="3.30.70.1290">
    <property type="entry name" value="Transposase IS200-like"/>
    <property type="match status" value="1"/>
</dbReference>
<accession>A0A1M7ZAP2</accession>
<gene>
    <name evidence="2" type="ORF">SAMN04488108_1756</name>
</gene>
<dbReference type="InterPro" id="IPR002686">
    <property type="entry name" value="Transposase_17"/>
</dbReference>
<dbReference type="InterPro" id="IPR052715">
    <property type="entry name" value="RAYT_transposase"/>
</dbReference>
<dbReference type="NCBIfam" id="NF047646">
    <property type="entry name" value="REP_Tyr_transpos"/>
    <property type="match status" value="1"/>
</dbReference>
<dbReference type="OrthoDB" id="9788881at2"/>
<keyword evidence="3" id="KW-1185">Reference proteome</keyword>
<name>A0A1M7ZAP2_9BACT</name>
<proteinExistence type="predicted"/>
<feature type="domain" description="Transposase IS200-like" evidence="1">
    <location>
        <begin position="9"/>
        <end position="141"/>
    </location>
</feature>
<evidence type="ECO:0000313" key="3">
    <source>
        <dbReference type="Proteomes" id="UP000184609"/>
    </source>
</evidence>
<dbReference type="EMBL" id="FRXN01000002">
    <property type="protein sequence ID" value="SHO61987.1"/>
    <property type="molecule type" value="Genomic_DNA"/>
</dbReference>
<dbReference type="SUPFAM" id="SSF143422">
    <property type="entry name" value="Transposase IS200-like"/>
    <property type="match status" value="1"/>
</dbReference>
<evidence type="ECO:0000313" key="2">
    <source>
        <dbReference type="EMBL" id="SHO61987.1"/>
    </source>
</evidence>
<dbReference type="Proteomes" id="UP000184609">
    <property type="component" value="Unassembled WGS sequence"/>
</dbReference>